<dbReference type="AlphaFoldDB" id="A0A815IQN2"/>
<gene>
    <name evidence="2" type="ORF">GPM918_LOCUS31905</name>
    <name evidence="1" type="ORF">OVA965_LOCUS7244</name>
    <name evidence="4" type="ORF">SRO942_LOCUS32561</name>
    <name evidence="3" type="ORF">TMI583_LOCUS7240</name>
</gene>
<protein>
    <recommendedName>
        <fullName evidence="6">Phosphoglycerate mutase</fullName>
    </recommendedName>
</protein>
<evidence type="ECO:0000313" key="3">
    <source>
        <dbReference type="EMBL" id="CAF3638215.1"/>
    </source>
</evidence>
<dbReference type="Proteomes" id="UP000663829">
    <property type="component" value="Unassembled WGS sequence"/>
</dbReference>
<comment type="caution">
    <text evidence="2">The sequence shown here is derived from an EMBL/GenBank/DDBJ whole genome shotgun (WGS) entry which is preliminary data.</text>
</comment>
<evidence type="ECO:0000313" key="2">
    <source>
        <dbReference type="EMBL" id="CAF1372059.1"/>
    </source>
</evidence>
<reference evidence="2" key="1">
    <citation type="submission" date="2021-02" db="EMBL/GenBank/DDBJ databases">
        <authorList>
            <person name="Nowell W R."/>
        </authorList>
    </citation>
    <scope>NUCLEOTIDE SEQUENCE</scope>
</reference>
<proteinExistence type="predicted"/>
<organism evidence="2 5">
    <name type="scientific">Didymodactylos carnosus</name>
    <dbReference type="NCBI Taxonomy" id="1234261"/>
    <lineage>
        <taxon>Eukaryota</taxon>
        <taxon>Metazoa</taxon>
        <taxon>Spiralia</taxon>
        <taxon>Gnathifera</taxon>
        <taxon>Rotifera</taxon>
        <taxon>Eurotatoria</taxon>
        <taxon>Bdelloidea</taxon>
        <taxon>Philodinida</taxon>
        <taxon>Philodinidae</taxon>
        <taxon>Didymodactylos</taxon>
    </lineage>
</organism>
<accession>A0A815IQN2</accession>
<dbReference type="EMBL" id="CAJNOQ010015971">
    <property type="protein sequence ID" value="CAF1372059.1"/>
    <property type="molecule type" value="Genomic_DNA"/>
</dbReference>
<dbReference type="Proteomes" id="UP000681722">
    <property type="component" value="Unassembled WGS sequence"/>
</dbReference>
<dbReference type="InterPro" id="IPR029033">
    <property type="entry name" value="His_PPase_superfam"/>
</dbReference>
<dbReference type="SUPFAM" id="SSF53254">
    <property type="entry name" value="Phosphoglycerate mutase-like"/>
    <property type="match status" value="1"/>
</dbReference>
<evidence type="ECO:0000313" key="5">
    <source>
        <dbReference type="Proteomes" id="UP000663829"/>
    </source>
</evidence>
<dbReference type="Proteomes" id="UP000682733">
    <property type="component" value="Unassembled WGS sequence"/>
</dbReference>
<evidence type="ECO:0000313" key="1">
    <source>
        <dbReference type="EMBL" id="CAF0853021.1"/>
    </source>
</evidence>
<name>A0A815IQN2_9BILA</name>
<dbReference type="EMBL" id="CAJNOK010002282">
    <property type="protein sequence ID" value="CAF0853021.1"/>
    <property type="molecule type" value="Genomic_DNA"/>
</dbReference>
<keyword evidence="5" id="KW-1185">Reference proteome</keyword>
<evidence type="ECO:0008006" key="6">
    <source>
        <dbReference type="Google" id="ProtNLM"/>
    </source>
</evidence>
<dbReference type="EMBL" id="CAJOBA010002282">
    <property type="protein sequence ID" value="CAF3638215.1"/>
    <property type="molecule type" value="Genomic_DNA"/>
</dbReference>
<dbReference type="EMBL" id="CAJOBC010076242">
    <property type="protein sequence ID" value="CAF4259546.1"/>
    <property type="molecule type" value="Genomic_DNA"/>
</dbReference>
<sequence>MPFRYFGVPFCQLSTLSIRRYSSDSMRAIETSNSLYKRFKCHTCEMHIDANSTQLTYLRETDIFDLQGIKEKFQLFHNDFLVQGTTPGHKISIIVAHGNLISAFRYYIRSGGNLNLTLPKDTIGREYRLPSHCGTTVILAKQEKRNERMVTSQLVGVIELKQAYRTFMCLRISYDFVHKNGNCSHIRTMEKQQIIQSFLNDSQALNKTFIKSKLEKAYSADIKTIGYVCEKMNGNYF</sequence>
<evidence type="ECO:0000313" key="4">
    <source>
        <dbReference type="EMBL" id="CAF4259546.1"/>
    </source>
</evidence>
<dbReference type="Proteomes" id="UP000677228">
    <property type="component" value="Unassembled WGS sequence"/>
</dbReference>